<feature type="transmembrane region" description="Helical" evidence="6">
    <location>
        <begin position="31"/>
        <end position="50"/>
    </location>
</feature>
<dbReference type="Pfam" id="PF01594">
    <property type="entry name" value="AI-2E_transport"/>
    <property type="match status" value="1"/>
</dbReference>
<dbReference type="EMBL" id="BAABCX010000002">
    <property type="protein sequence ID" value="GAA3541363.1"/>
    <property type="molecule type" value="Genomic_DNA"/>
</dbReference>
<protein>
    <submittedName>
        <fullName evidence="7">AI-2E family transporter</fullName>
    </submittedName>
</protein>
<evidence type="ECO:0000256" key="3">
    <source>
        <dbReference type="ARBA" id="ARBA00022692"/>
    </source>
</evidence>
<evidence type="ECO:0000256" key="2">
    <source>
        <dbReference type="ARBA" id="ARBA00009773"/>
    </source>
</evidence>
<comment type="subcellular location">
    <subcellularLocation>
        <location evidence="1">Membrane</location>
        <topology evidence="1">Multi-pass membrane protein</topology>
    </subcellularLocation>
</comment>
<dbReference type="RefSeq" id="WP_344957799.1">
    <property type="nucleotide sequence ID" value="NZ_BAABCX010000002.1"/>
</dbReference>
<gene>
    <name evidence="7" type="ORF">GCM10022394_21580</name>
</gene>
<evidence type="ECO:0000313" key="8">
    <source>
        <dbReference type="Proteomes" id="UP001500795"/>
    </source>
</evidence>
<name>A0ABP6VTT0_9GAMM</name>
<organism evidence="7 8">
    <name type="scientific">Zobellella aerophila</name>
    <dbReference type="NCBI Taxonomy" id="870480"/>
    <lineage>
        <taxon>Bacteria</taxon>
        <taxon>Pseudomonadati</taxon>
        <taxon>Pseudomonadota</taxon>
        <taxon>Gammaproteobacteria</taxon>
        <taxon>Aeromonadales</taxon>
        <taxon>Aeromonadaceae</taxon>
        <taxon>Zobellella</taxon>
    </lineage>
</organism>
<keyword evidence="8" id="KW-1185">Reference proteome</keyword>
<feature type="transmembrane region" description="Helical" evidence="6">
    <location>
        <begin position="270"/>
        <end position="287"/>
    </location>
</feature>
<evidence type="ECO:0000313" key="7">
    <source>
        <dbReference type="EMBL" id="GAA3541363.1"/>
    </source>
</evidence>
<evidence type="ECO:0000256" key="1">
    <source>
        <dbReference type="ARBA" id="ARBA00004141"/>
    </source>
</evidence>
<evidence type="ECO:0000256" key="6">
    <source>
        <dbReference type="SAM" id="Phobius"/>
    </source>
</evidence>
<accession>A0ABP6VTT0</accession>
<keyword evidence="4 6" id="KW-1133">Transmembrane helix</keyword>
<sequence length="352" mass="39092">MRAKLEQRSFLFMLMLVTLLFGIVLEPFWGAIFWSCAISVIFYPLQQRLSSKLGNRPNTASLLTLLASVVIVVLPVLLIAASFVQEGVAFYQRIDRGEISPARFLEEIRIAFPLLPELLERFGVDLENIRQKLAEAAVAASRLLAQKTLTAGQSTLSFIVNVVLMLYLTFFLLRDGHHLTELLVKALPLGDERERMLFRKFSEVIRATVKGNILVAMVQGALGGFIFWLLDIPSPLLWGVVMAFLSLIPAVGAGLVWLPVAIYLYAKGDWIAASILMTYGALVIGLADNVLRPLLVGRDTKLPDYVVLFSTLGGISLMGINGFVIGPLIAALFMVFWGIFMREFNFTPDRPE</sequence>
<keyword evidence="5 6" id="KW-0472">Membrane</keyword>
<feature type="transmembrane region" description="Helical" evidence="6">
    <location>
        <begin position="307"/>
        <end position="340"/>
    </location>
</feature>
<comment type="caution">
    <text evidence="7">The sequence shown here is derived from an EMBL/GenBank/DDBJ whole genome shotgun (WGS) entry which is preliminary data.</text>
</comment>
<feature type="transmembrane region" description="Helical" evidence="6">
    <location>
        <begin position="236"/>
        <end position="258"/>
    </location>
</feature>
<keyword evidence="3 6" id="KW-0812">Transmembrane</keyword>
<feature type="transmembrane region" description="Helical" evidence="6">
    <location>
        <begin position="209"/>
        <end position="230"/>
    </location>
</feature>
<dbReference type="PANTHER" id="PTHR21716:SF4">
    <property type="entry name" value="TRANSMEMBRANE PROTEIN 245"/>
    <property type="match status" value="1"/>
</dbReference>
<comment type="similarity">
    <text evidence="2">Belongs to the autoinducer-2 exporter (AI-2E) (TC 2.A.86) family.</text>
</comment>
<dbReference type="InterPro" id="IPR002549">
    <property type="entry name" value="AI-2E-like"/>
</dbReference>
<dbReference type="PANTHER" id="PTHR21716">
    <property type="entry name" value="TRANSMEMBRANE PROTEIN"/>
    <property type="match status" value="1"/>
</dbReference>
<feature type="transmembrane region" description="Helical" evidence="6">
    <location>
        <begin position="155"/>
        <end position="173"/>
    </location>
</feature>
<evidence type="ECO:0000256" key="5">
    <source>
        <dbReference type="ARBA" id="ARBA00023136"/>
    </source>
</evidence>
<proteinExistence type="inferred from homology"/>
<reference evidence="8" key="1">
    <citation type="journal article" date="2019" name="Int. J. Syst. Evol. Microbiol.">
        <title>The Global Catalogue of Microorganisms (GCM) 10K type strain sequencing project: providing services to taxonomists for standard genome sequencing and annotation.</title>
        <authorList>
            <consortium name="The Broad Institute Genomics Platform"/>
            <consortium name="The Broad Institute Genome Sequencing Center for Infectious Disease"/>
            <person name="Wu L."/>
            <person name="Ma J."/>
        </authorList>
    </citation>
    <scope>NUCLEOTIDE SEQUENCE [LARGE SCALE GENOMIC DNA]</scope>
    <source>
        <strain evidence="8">JCM 17110</strain>
    </source>
</reference>
<evidence type="ECO:0000256" key="4">
    <source>
        <dbReference type="ARBA" id="ARBA00022989"/>
    </source>
</evidence>
<feature type="transmembrane region" description="Helical" evidence="6">
    <location>
        <begin position="62"/>
        <end position="84"/>
    </location>
</feature>
<dbReference type="Proteomes" id="UP001500795">
    <property type="component" value="Unassembled WGS sequence"/>
</dbReference>